<evidence type="ECO:0000256" key="2">
    <source>
        <dbReference type="ARBA" id="ARBA00022448"/>
    </source>
</evidence>
<feature type="transmembrane region" description="Helical" evidence="7">
    <location>
        <begin position="98"/>
        <end position="117"/>
    </location>
</feature>
<evidence type="ECO:0008006" key="9">
    <source>
        <dbReference type="Google" id="ProtNLM"/>
    </source>
</evidence>
<dbReference type="PIRSF" id="PIRSF006603">
    <property type="entry name" value="DinF"/>
    <property type="match status" value="1"/>
</dbReference>
<dbReference type="NCBIfam" id="TIGR00797">
    <property type="entry name" value="matE"/>
    <property type="match status" value="1"/>
</dbReference>
<evidence type="ECO:0000256" key="1">
    <source>
        <dbReference type="ARBA" id="ARBA00004651"/>
    </source>
</evidence>
<evidence type="ECO:0000256" key="7">
    <source>
        <dbReference type="SAM" id="Phobius"/>
    </source>
</evidence>
<dbReference type="GO" id="GO:0005886">
    <property type="term" value="C:plasma membrane"/>
    <property type="evidence" value="ECO:0007669"/>
    <property type="project" value="UniProtKB-SubCell"/>
</dbReference>
<reference evidence="8" key="1">
    <citation type="submission" date="2018-05" db="EMBL/GenBank/DDBJ databases">
        <authorList>
            <person name="Lanie J.A."/>
            <person name="Ng W.-L."/>
            <person name="Kazmierczak K.M."/>
            <person name="Andrzejewski T.M."/>
            <person name="Davidsen T.M."/>
            <person name="Wayne K.J."/>
            <person name="Tettelin H."/>
            <person name="Glass J.I."/>
            <person name="Rusch D."/>
            <person name="Podicherti R."/>
            <person name="Tsui H.-C.T."/>
            <person name="Winkler M.E."/>
        </authorList>
    </citation>
    <scope>NUCLEOTIDE SEQUENCE</scope>
</reference>
<protein>
    <recommendedName>
        <fullName evidence="9">MATE family efflux transporter</fullName>
    </recommendedName>
</protein>
<feature type="transmembrane region" description="Helical" evidence="7">
    <location>
        <begin position="284"/>
        <end position="305"/>
    </location>
</feature>
<dbReference type="InterPro" id="IPR048279">
    <property type="entry name" value="MdtK-like"/>
</dbReference>
<feature type="transmembrane region" description="Helical" evidence="7">
    <location>
        <begin position="21"/>
        <end position="47"/>
    </location>
</feature>
<feature type="transmembrane region" description="Helical" evidence="7">
    <location>
        <begin position="195"/>
        <end position="218"/>
    </location>
</feature>
<dbReference type="AlphaFoldDB" id="A0A381QKE6"/>
<feature type="transmembrane region" description="Helical" evidence="7">
    <location>
        <begin position="137"/>
        <end position="157"/>
    </location>
</feature>
<keyword evidence="6 7" id="KW-0472">Membrane</keyword>
<keyword evidence="2" id="KW-0813">Transport</keyword>
<dbReference type="GO" id="GO:0042910">
    <property type="term" value="F:xenobiotic transmembrane transporter activity"/>
    <property type="evidence" value="ECO:0007669"/>
    <property type="project" value="InterPro"/>
</dbReference>
<feature type="transmembrane region" description="Helical" evidence="7">
    <location>
        <begin position="239"/>
        <end position="261"/>
    </location>
</feature>
<accession>A0A381QKE6</accession>
<dbReference type="Pfam" id="PF01554">
    <property type="entry name" value="MatE"/>
    <property type="match status" value="2"/>
</dbReference>
<feature type="transmembrane region" description="Helical" evidence="7">
    <location>
        <begin position="415"/>
        <end position="437"/>
    </location>
</feature>
<keyword evidence="5 7" id="KW-1133">Transmembrane helix</keyword>
<dbReference type="EMBL" id="UINC01001383">
    <property type="protein sequence ID" value="SUZ79358.1"/>
    <property type="molecule type" value="Genomic_DNA"/>
</dbReference>
<gene>
    <name evidence="8" type="ORF">METZ01_LOCUS32212</name>
</gene>
<dbReference type="GO" id="GO:0015297">
    <property type="term" value="F:antiporter activity"/>
    <property type="evidence" value="ECO:0007669"/>
    <property type="project" value="InterPro"/>
</dbReference>
<evidence type="ECO:0000256" key="5">
    <source>
        <dbReference type="ARBA" id="ARBA00022989"/>
    </source>
</evidence>
<feature type="transmembrane region" description="Helical" evidence="7">
    <location>
        <begin position="169"/>
        <end position="189"/>
    </location>
</feature>
<dbReference type="PANTHER" id="PTHR43549">
    <property type="entry name" value="MULTIDRUG RESISTANCE PROTEIN YPNP-RELATED"/>
    <property type="match status" value="1"/>
</dbReference>
<sequence>MQKESRLKSFLNDPARALWSMALPIIAGMMVQTLFNVVDIMFIGWLGADEVTAVAFVSPLFFIIIGLTVGLGAGVTASIAQYIGKKDKRNADNCAEHAILLGIVITILLTILGVYFGRDLLILLGAYDHILDTAHSYLKILTFGIGGVVFSLFFRAILAGEGETTIPMIIGLVGTISNVILDPIFIFLLEYGVDGAAIATVLSQVIMLAMYFTVIFVMKKTFISFNFSHFRYTPNILNVIFKVGIPSSLSMLIISFGQAVLNKILINYSSETVAAYQIVSRIDMLLFMPCLGIAIALTTIVGMFFGAKEFSKLVWVVKYGISRAFMITIVNVAILFLSAEIILPIFTSNQEVLSIGITYLKIIVLVYPAVAVSVICARICQAFGQGMPLLVVTTIRVLVITAPLALYFYQTGKPVVWVWYSQVLAIIIATAISFLFLQYYLRKFHIVGDTSNS</sequence>
<proteinExistence type="predicted"/>
<evidence type="ECO:0000256" key="3">
    <source>
        <dbReference type="ARBA" id="ARBA00022475"/>
    </source>
</evidence>
<evidence type="ECO:0000256" key="4">
    <source>
        <dbReference type="ARBA" id="ARBA00022692"/>
    </source>
</evidence>
<dbReference type="InterPro" id="IPR002528">
    <property type="entry name" value="MATE_fam"/>
</dbReference>
<comment type="subcellular location">
    <subcellularLocation>
        <location evidence="1">Cell membrane</location>
        <topology evidence="1">Multi-pass membrane protein</topology>
    </subcellularLocation>
</comment>
<dbReference type="InterPro" id="IPR052031">
    <property type="entry name" value="Membrane_Transporter-Flippase"/>
</dbReference>
<evidence type="ECO:0000313" key="8">
    <source>
        <dbReference type="EMBL" id="SUZ79358.1"/>
    </source>
</evidence>
<dbReference type="PANTHER" id="PTHR43549:SF2">
    <property type="entry name" value="MULTIDRUG RESISTANCE PROTEIN NORM-RELATED"/>
    <property type="match status" value="1"/>
</dbReference>
<feature type="transmembrane region" description="Helical" evidence="7">
    <location>
        <begin position="389"/>
        <end position="409"/>
    </location>
</feature>
<keyword evidence="3" id="KW-1003">Cell membrane</keyword>
<feature type="transmembrane region" description="Helical" evidence="7">
    <location>
        <begin position="325"/>
        <end position="346"/>
    </location>
</feature>
<name>A0A381QKE6_9ZZZZ</name>
<evidence type="ECO:0000256" key="6">
    <source>
        <dbReference type="ARBA" id="ARBA00023136"/>
    </source>
</evidence>
<feature type="transmembrane region" description="Helical" evidence="7">
    <location>
        <begin position="352"/>
        <end position="377"/>
    </location>
</feature>
<organism evidence="8">
    <name type="scientific">marine metagenome</name>
    <dbReference type="NCBI Taxonomy" id="408172"/>
    <lineage>
        <taxon>unclassified sequences</taxon>
        <taxon>metagenomes</taxon>
        <taxon>ecological metagenomes</taxon>
    </lineage>
</organism>
<keyword evidence="4 7" id="KW-0812">Transmembrane</keyword>
<feature type="transmembrane region" description="Helical" evidence="7">
    <location>
        <begin position="53"/>
        <end position="77"/>
    </location>
</feature>